<evidence type="ECO:0000313" key="1">
    <source>
        <dbReference type="EMBL" id="MBU3819819.1"/>
    </source>
</evidence>
<sequence>MQHRETLNDTVWQLGQNGGEARAVVDKLRELSGILARHGIRLCPILEERGEEVGLVPESPGLEGWLNDPQTPVSLYVDGGEEPGLGAHLKALEKQLKELCSLFSEMEQTGWTAFSSQDGTTLCLWSRRVRRKERHGFETTLLLMAGDSGESFMEASLMDGL</sequence>
<dbReference type="Proteomes" id="UP000824178">
    <property type="component" value="Unassembled WGS sequence"/>
</dbReference>
<reference evidence="1" key="1">
    <citation type="journal article" date="2021" name="PeerJ">
        <title>Extensive microbial diversity within the chicken gut microbiome revealed by metagenomics and culture.</title>
        <authorList>
            <person name="Gilroy R."/>
            <person name="Ravi A."/>
            <person name="Getino M."/>
            <person name="Pursley I."/>
            <person name="Horton D.L."/>
            <person name="Alikhan N.F."/>
            <person name="Baker D."/>
            <person name="Gharbi K."/>
            <person name="Hall N."/>
            <person name="Watson M."/>
            <person name="Adriaenssens E.M."/>
            <person name="Foster-Nyarko E."/>
            <person name="Jarju S."/>
            <person name="Secka A."/>
            <person name="Antonio M."/>
            <person name="Oren A."/>
            <person name="Chaudhuri R.R."/>
            <person name="La Ragione R."/>
            <person name="Hildebrand F."/>
            <person name="Pallen M.J."/>
        </authorList>
    </citation>
    <scope>NUCLEOTIDE SEQUENCE</scope>
    <source>
        <strain evidence="1">742</strain>
    </source>
</reference>
<comment type="caution">
    <text evidence="1">The sequence shown here is derived from an EMBL/GenBank/DDBJ whole genome shotgun (WGS) entry which is preliminary data.</text>
</comment>
<evidence type="ECO:0000313" key="2">
    <source>
        <dbReference type="Proteomes" id="UP000824178"/>
    </source>
</evidence>
<proteinExistence type="predicted"/>
<accession>A0A9E2NSC0</accession>
<protein>
    <submittedName>
        <fullName evidence="1">Uncharacterized protein</fullName>
    </submittedName>
</protein>
<gene>
    <name evidence="1" type="ORF">H9864_05550</name>
</gene>
<dbReference type="AlphaFoldDB" id="A0A9E2NSC0"/>
<reference evidence="1" key="2">
    <citation type="submission" date="2021-04" db="EMBL/GenBank/DDBJ databases">
        <authorList>
            <person name="Gilroy R."/>
        </authorList>
    </citation>
    <scope>NUCLEOTIDE SEQUENCE</scope>
    <source>
        <strain evidence="1">742</strain>
    </source>
</reference>
<name>A0A9E2NSC0_9FIRM</name>
<organism evidence="1 2">
    <name type="scientific">Candidatus Faecalibacterium intestinavium</name>
    <dbReference type="NCBI Taxonomy" id="2838580"/>
    <lineage>
        <taxon>Bacteria</taxon>
        <taxon>Bacillati</taxon>
        <taxon>Bacillota</taxon>
        <taxon>Clostridia</taxon>
        <taxon>Eubacteriales</taxon>
        <taxon>Oscillospiraceae</taxon>
        <taxon>Faecalibacterium</taxon>
    </lineage>
</organism>
<dbReference type="EMBL" id="JAHLFH010000116">
    <property type="protein sequence ID" value="MBU3819819.1"/>
    <property type="molecule type" value="Genomic_DNA"/>
</dbReference>